<keyword evidence="3" id="KW-1185">Reference proteome</keyword>
<reference evidence="2 3" key="1">
    <citation type="submission" date="2019-07" db="EMBL/GenBank/DDBJ databases">
        <authorList>
            <person name="Abdullah A."/>
            <person name="Lima G.C."/>
            <person name="Cuneo C.K."/>
            <person name="Ennest D.C."/>
            <person name="Fritz K.J."/>
            <person name="Johnson B.T."/>
            <person name="Larson S.M."/>
            <person name="Lemunyete M.N."/>
            <person name="Murray M.B."/>
            <person name="Osmond D.E."/>
            <person name="Patras K.A."/>
            <person name="Ransibrahmanakul S."/>
            <person name="Simpson K.A."/>
            <person name="Thull B.S."/>
            <person name="Wetzel S."/>
            <person name="Bonilla J.A."/>
            <person name="Klyczek K."/>
            <person name="Garlena R.A."/>
            <person name="Russell D.A."/>
            <person name="Pope W.H."/>
            <person name="Jacobs-Sera D."/>
            <person name="Hatfull G.F."/>
        </authorList>
    </citation>
    <scope>NUCLEOTIDE SEQUENCE [LARGE SCALE GENOMIC DNA]</scope>
</reference>
<dbReference type="KEGG" id="vg:77936580"/>
<dbReference type="Pfam" id="PF24240">
    <property type="entry name" value="DUF7448"/>
    <property type="match status" value="1"/>
</dbReference>
<evidence type="ECO:0000313" key="3">
    <source>
        <dbReference type="Proteomes" id="UP000321915"/>
    </source>
</evidence>
<sequence>MTDFDGYPVEELDSEKDNGTIPKNLGIFAKNVVGRRIVEVHEGFTIAVSQAPGEDWDYTENVSGTALGLDDGTRVLLSDTHNCCAHTVLKDIILNLDKIEHVITGVGTTDGYTKWHIYANLGDVATLKVGWSCGNPFYYGYGFDIYVVSEEGDIKEVTDEDI</sequence>
<gene>
    <name evidence="2" type="primary">220</name>
    <name evidence="2" type="ORF">SEA_QUI_220</name>
</gene>
<protein>
    <recommendedName>
        <fullName evidence="1">DUF7448 domain-containing protein</fullName>
    </recommendedName>
</protein>
<proteinExistence type="predicted"/>
<dbReference type="EMBL" id="MN183282">
    <property type="protein sequence ID" value="QED11708.1"/>
    <property type="molecule type" value="Genomic_DNA"/>
</dbReference>
<name>A0A5B8WPU0_9CAUD</name>
<evidence type="ECO:0000259" key="1">
    <source>
        <dbReference type="Pfam" id="PF24240"/>
    </source>
</evidence>
<dbReference type="Proteomes" id="UP000321915">
    <property type="component" value="Segment"/>
</dbReference>
<evidence type="ECO:0000313" key="2">
    <source>
        <dbReference type="EMBL" id="QED11708.1"/>
    </source>
</evidence>
<organism evidence="2 3">
    <name type="scientific">Arthrobacter phage Qui</name>
    <dbReference type="NCBI Taxonomy" id="2603260"/>
    <lineage>
        <taxon>Viruses</taxon>
        <taxon>Duplodnaviria</taxon>
        <taxon>Heunggongvirae</taxon>
        <taxon>Uroviricota</taxon>
        <taxon>Caudoviricetes</taxon>
        <taxon>Quivirus</taxon>
        <taxon>Quivirus qui</taxon>
    </lineage>
</organism>
<feature type="domain" description="DUF7448" evidence="1">
    <location>
        <begin position="31"/>
        <end position="145"/>
    </location>
</feature>
<accession>A0A5B8WPU0</accession>
<dbReference type="RefSeq" id="YP_010660586.1">
    <property type="nucleotide sequence ID" value="NC_070877.1"/>
</dbReference>
<dbReference type="InterPro" id="IPR055871">
    <property type="entry name" value="DUF7448"/>
</dbReference>
<dbReference type="GeneID" id="77936580"/>